<keyword evidence="3" id="KW-1185">Reference proteome</keyword>
<dbReference type="EMBL" id="CP000699">
    <property type="protein sequence ID" value="ABQ69843.1"/>
    <property type="molecule type" value="Genomic_DNA"/>
</dbReference>
<evidence type="ECO:0000313" key="3">
    <source>
        <dbReference type="Proteomes" id="UP000001989"/>
    </source>
</evidence>
<keyword evidence="1" id="KW-1133">Transmembrane helix</keyword>
<sequence length="174" mass="18948">MRGVPQMLNTMSSKRDGELLERRLSSPVRFPSCRLLSRGDCIVDLQDEGPSDEGGSDGPAGRLHVGSIVCLDLPLIGLRNARVLWIQAGQACCRLLVPLTESELRASVGESRPTPPRSFRPVEDGTAEPLEIMRIPTGPALRPAPSIADRLDRMVLLGLTLVLATWIALYVLPF</sequence>
<dbReference type="AlphaFoldDB" id="A0A9J9LFC9"/>
<feature type="transmembrane region" description="Helical" evidence="1">
    <location>
        <begin position="154"/>
        <end position="172"/>
    </location>
</feature>
<proteinExistence type="predicted"/>
<name>A0A9J9LFC9_RHIWR</name>
<dbReference type="KEGG" id="swi:Swit_3497"/>
<evidence type="ECO:0000256" key="1">
    <source>
        <dbReference type="SAM" id="Phobius"/>
    </source>
</evidence>
<keyword evidence="1" id="KW-0812">Transmembrane</keyword>
<reference evidence="2 3" key="1">
    <citation type="journal article" date="2010" name="J. Bacteriol.">
        <title>Genome sequence of the dioxin-mineralizing bacterium Sphingomonas wittichii RW1.</title>
        <authorList>
            <person name="Miller T.R."/>
            <person name="Delcher A.L."/>
            <person name="Salzberg S.L."/>
            <person name="Saunders E."/>
            <person name="Detter J.C."/>
            <person name="Halden R.U."/>
        </authorList>
    </citation>
    <scope>NUCLEOTIDE SEQUENCE [LARGE SCALE GENOMIC DNA]</scope>
    <source>
        <strain evidence="3">DSM 6014 / CCUG 31198 / JCM 15750 / NBRC 105917 / EY 4224 / RW1</strain>
    </source>
</reference>
<protein>
    <recommendedName>
        <fullName evidence="4">PilZ domain-containing protein</fullName>
    </recommendedName>
</protein>
<organism evidence="2 3">
    <name type="scientific">Rhizorhabdus wittichii (strain DSM 6014 / CCUG 31198 / JCM 15750 / NBRC 105917 / EY 4224 / RW1)</name>
    <name type="common">Sphingomonas wittichii</name>
    <dbReference type="NCBI Taxonomy" id="392499"/>
    <lineage>
        <taxon>Bacteria</taxon>
        <taxon>Pseudomonadati</taxon>
        <taxon>Pseudomonadota</taxon>
        <taxon>Alphaproteobacteria</taxon>
        <taxon>Sphingomonadales</taxon>
        <taxon>Sphingomonadaceae</taxon>
        <taxon>Rhizorhabdus</taxon>
    </lineage>
</organism>
<evidence type="ECO:0000313" key="2">
    <source>
        <dbReference type="EMBL" id="ABQ69843.1"/>
    </source>
</evidence>
<accession>A0A9J9LFC9</accession>
<keyword evidence="1" id="KW-0472">Membrane</keyword>
<evidence type="ECO:0008006" key="4">
    <source>
        <dbReference type="Google" id="ProtNLM"/>
    </source>
</evidence>
<gene>
    <name evidence="2" type="ordered locus">Swit_3497</name>
</gene>
<dbReference type="Proteomes" id="UP000001989">
    <property type="component" value="Chromosome"/>
</dbReference>